<keyword evidence="6 7" id="KW-0472">Membrane</keyword>
<comment type="caution">
    <text evidence="8">The sequence shown here is derived from an EMBL/GenBank/DDBJ whole genome shotgun (WGS) entry which is preliminary data.</text>
</comment>
<evidence type="ECO:0000256" key="2">
    <source>
        <dbReference type="ARBA" id="ARBA00007430"/>
    </source>
</evidence>
<dbReference type="Pfam" id="PF13440">
    <property type="entry name" value="Polysacc_synt_3"/>
    <property type="match status" value="1"/>
</dbReference>
<comment type="subcellular location">
    <subcellularLocation>
        <location evidence="1">Cell membrane</location>
        <topology evidence="1">Multi-pass membrane protein</topology>
    </subcellularLocation>
</comment>
<reference evidence="8 9" key="1">
    <citation type="submission" date="2015-07" db="EMBL/GenBank/DDBJ databases">
        <title>Genome sequence of Ornatilinea apprima DSM 23815.</title>
        <authorList>
            <person name="Hemp J."/>
            <person name="Ward L.M."/>
            <person name="Pace L.A."/>
            <person name="Fischer W.W."/>
        </authorList>
    </citation>
    <scope>NUCLEOTIDE SEQUENCE [LARGE SCALE GENOMIC DNA]</scope>
    <source>
        <strain evidence="8 9">P3M-1</strain>
    </source>
</reference>
<dbReference type="STRING" id="1134406.ADN00_09315"/>
<evidence type="ECO:0000256" key="7">
    <source>
        <dbReference type="SAM" id="Phobius"/>
    </source>
</evidence>
<evidence type="ECO:0000256" key="3">
    <source>
        <dbReference type="ARBA" id="ARBA00022475"/>
    </source>
</evidence>
<evidence type="ECO:0000256" key="1">
    <source>
        <dbReference type="ARBA" id="ARBA00004651"/>
    </source>
</evidence>
<feature type="transmembrane region" description="Helical" evidence="7">
    <location>
        <begin position="249"/>
        <end position="270"/>
    </location>
</feature>
<organism evidence="8 9">
    <name type="scientific">Ornatilinea apprima</name>
    <dbReference type="NCBI Taxonomy" id="1134406"/>
    <lineage>
        <taxon>Bacteria</taxon>
        <taxon>Bacillati</taxon>
        <taxon>Chloroflexota</taxon>
        <taxon>Anaerolineae</taxon>
        <taxon>Anaerolineales</taxon>
        <taxon>Anaerolineaceae</taxon>
        <taxon>Ornatilinea</taxon>
    </lineage>
</organism>
<comment type="similarity">
    <text evidence="2">Belongs to the polysaccharide synthase family.</text>
</comment>
<feature type="transmembrane region" description="Helical" evidence="7">
    <location>
        <begin position="155"/>
        <end position="178"/>
    </location>
</feature>
<dbReference type="Proteomes" id="UP000050417">
    <property type="component" value="Unassembled WGS sequence"/>
</dbReference>
<feature type="transmembrane region" description="Helical" evidence="7">
    <location>
        <begin position="15"/>
        <end position="36"/>
    </location>
</feature>
<dbReference type="GO" id="GO:0005886">
    <property type="term" value="C:plasma membrane"/>
    <property type="evidence" value="ECO:0007669"/>
    <property type="project" value="UniProtKB-SubCell"/>
</dbReference>
<keyword evidence="3" id="KW-1003">Cell membrane</keyword>
<feature type="transmembrane region" description="Helical" evidence="7">
    <location>
        <begin position="313"/>
        <end position="336"/>
    </location>
</feature>
<keyword evidence="4 7" id="KW-0812">Transmembrane</keyword>
<feature type="transmembrane region" description="Helical" evidence="7">
    <location>
        <begin position="290"/>
        <end position="307"/>
    </location>
</feature>
<gene>
    <name evidence="8" type="ORF">ADN00_09315</name>
</gene>
<proteinExistence type="inferred from homology"/>
<feature type="transmembrane region" description="Helical" evidence="7">
    <location>
        <begin position="227"/>
        <end position="243"/>
    </location>
</feature>
<dbReference type="AlphaFoldDB" id="A0A0P6XAR3"/>
<protein>
    <recommendedName>
        <fullName evidence="10">Polysaccharide biosynthesis protein C-terminal domain-containing protein</fullName>
    </recommendedName>
</protein>
<dbReference type="EMBL" id="LGCL01000023">
    <property type="protein sequence ID" value="KPL77316.1"/>
    <property type="molecule type" value="Genomic_DNA"/>
</dbReference>
<sequence>MAEALLIRKLDFKKLFFADLFSRIFAYTIVSIFLAIKGFGEWSLVGGTIISTFIRSIYLLYSAKTRLKFIIRKREFLELFSFGGMYSLLRVINYFAQKADNFVVGRYLGVDTLGLYDRAFQIMSYPGMLIGNVLDGTMFPSMSIVQNQPERLKNAYYRSLSLVNIILMPLSIFLVLNAPEIIKILLGKPWMGLVNPLQVLFLVIPLRSSSRMCDSLARAKGALSQNALQKLIYLFVITLGSFFGKRYGLVGVAWGVNFAVIVHFLLMSYLGETLIGGKAIKILVTFKEGLHYSLIVFVVCGFSLLMLRMFIEYAIITLIIEMIVLMVVFWVICQVFPRFFGDDLRWFIRNLIFAVPNTKVRLRLMNFSRMEIE</sequence>
<dbReference type="PANTHER" id="PTHR30250:SF10">
    <property type="entry name" value="LIPOPOLYSACCHARIDE BIOSYNTHESIS PROTEIN WZXC"/>
    <property type="match status" value="1"/>
</dbReference>
<evidence type="ECO:0000313" key="9">
    <source>
        <dbReference type="Proteomes" id="UP000050417"/>
    </source>
</evidence>
<keyword evidence="9" id="KW-1185">Reference proteome</keyword>
<name>A0A0P6XAR3_9CHLR</name>
<evidence type="ECO:0000256" key="5">
    <source>
        <dbReference type="ARBA" id="ARBA00022989"/>
    </source>
</evidence>
<dbReference type="PANTHER" id="PTHR30250">
    <property type="entry name" value="PST FAMILY PREDICTED COLANIC ACID TRANSPORTER"/>
    <property type="match status" value="1"/>
</dbReference>
<feature type="transmembrane region" description="Helical" evidence="7">
    <location>
        <begin position="42"/>
        <end position="63"/>
    </location>
</feature>
<evidence type="ECO:0000313" key="8">
    <source>
        <dbReference type="EMBL" id="KPL77316.1"/>
    </source>
</evidence>
<evidence type="ECO:0000256" key="6">
    <source>
        <dbReference type="ARBA" id="ARBA00023136"/>
    </source>
</evidence>
<evidence type="ECO:0000256" key="4">
    <source>
        <dbReference type="ARBA" id="ARBA00022692"/>
    </source>
</evidence>
<accession>A0A0P6XAR3</accession>
<keyword evidence="5 7" id="KW-1133">Transmembrane helix</keyword>
<dbReference type="InterPro" id="IPR050833">
    <property type="entry name" value="Poly_Biosynth_Transport"/>
</dbReference>
<feature type="transmembrane region" description="Helical" evidence="7">
    <location>
        <begin position="190"/>
        <end position="206"/>
    </location>
</feature>
<evidence type="ECO:0008006" key="10">
    <source>
        <dbReference type="Google" id="ProtNLM"/>
    </source>
</evidence>